<reference evidence="3 4" key="1">
    <citation type="submission" date="2017-10" db="EMBL/GenBank/DDBJ databases">
        <title>Comparative genomics in systemic dimorphic fungi from Ajellomycetaceae.</title>
        <authorList>
            <person name="Munoz J.F."/>
            <person name="Mcewen J.G."/>
            <person name="Clay O.K."/>
            <person name="Cuomo C.A."/>
        </authorList>
    </citation>
    <scope>NUCLEOTIDE SEQUENCE [LARGE SCALE GENOMIC DNA]</scope>
    <source>
        <strain evidence="3 4">UAMH7299</strain>
    </source>
</reference>
<feature type="region of interest" description="Disordered" evidence="1">
    <location>
        <begin position="316"/>
        <end position="386"/>
    </location>
</feature>
<evidence type="ECO:0000259" key="2">
    <source>
        <dbReference type="PROSITE" id="PS00036"/>
    </source>
</evidence>
<feature type="compositionally biased region" description="Low complexity" evidence="1">
    <location>
        <begin position="216"/>
        <end position="228"/>
    </location>
</feature>
<feature type="compositionally biased region" description="Pro residues" evidence="1">
    <location>
        <begin position="595"/>
        <end position="617"/>
    </location>
</feature>
<protein>
    <recommendedName>
        <fullName evidence="2">BZIP domain-containing protein</fullName>
    </recommendedName>
</protein>
<gene>
    <name evidence="3" type="ORF">AJ80_07796</name>
</gene>
<feature type="region of interest" description="Disordered" evidence="1">
    <location>
        <begin position="34"/>
        <end position="53"/>
    </location>
</feature>
<proteinExistence type="predicted"/>
<dbReference type="EMBL" id="PDNA01000157">
    <property type="protein sequence ID" value="PGH08758.1"/>
    <property type="molecule type" value="Genomic_DNA"/>
</dbReference>
<feature type="compositionally biased region" description="Polar residues" evidence="1">
    <location>
        <begin position="558"/>
        <end position="581"/>
    </location>
</feature>
<evidence type="ECO:0000256" key="1">
    <source>
        <dbReference type="SAM" id="MobiDB-lite"/>
    </source>
</evidence>
<feature type="compositionally biased region" description="Polar residues" evidence="1">
    <location>
        <begin position="121"/>
        <end position="130"/>
    </location>
</feature>
<organism evidence="3 4">
    <name type="scientific">Polytolypa hystricis (strain UAMH7299)</name>
    <dbReference type="NCBI Taxonomy" id="1447883"/>
    <lineage>
        <taxon>Eukaryota</taxon>
        <taxon>Fungi</taxon>
        <taxon>Dikarya</taxon>
        <taxon>Ascomycota</taxon>
        <taxon>Pezizomycotina</taxon>
        <taxon>Eurotiomycetes</taxon>
        <taxon>Eurotiomycetidae</taxon>
        <taxon>Onygenales</taxon>
        <taxon>Onygenales incertae sedis</taxon>
        <taxon>Polytolypa</taxon>
    </lineage>
</organism>
<feature type="region of interest" description="Disordered" evidence="1">
    <location>
        <begin position="96"/>
        <end position="172"/>
    </location>
</feature>
<dbReference type="GO" id="GO:0003700">
    <property type="term" value="F:DNA-binding transcription factor activity"/>
    <property type="evidence" value="ECO:0007669"/>
    <property type="project" value="InterPro"/>
</dbReference>
<accession>A0A2B7XJF3</accession>
<keyword evidence="4" id="KW-1185">Reference proteome</keyword>
<name>A0A2B7XJF3_POLH7</name>
<dbReference type="AlphaFoldDB" id="A0A2B7XJF3"/>
<feature type="compositionally biased region" description="Polar residues" evidence="1">
    <location>
        <begin position="332"/>
        <end position="354"/>
    </location>
</feature>
<comment type="caution">
    <text evidence="3">The sequence shown here is derived from an EMBL/GenBank/DDBJ whole genome shotgun (WGS) entry which is preliminary data.</text>
</comment>
<evidence type="ECO:0000313" key="3">
    <source>
        <dbReference type="EMBL" id="PGH08758.1"/>
    </source>
</evidence>
<feature type="domain" description="BZIP" evidence="2">
    <location>
        <begin position="433"/>
        <end position="447"/>
    </location>
</feature>
<feature type="region of interest" description="Disordered" evidence="1">
    <location>
        <begin position="190"/>
        <end position="249"/>
    </location>
</feature>
<dbReference type="PROSITE" id="PS00036">
    <property type="entry name" value="BZIP_BASIC"/>
    <property type="match status" value="1"/>
</dbReference>
<feature type="compositionally biased region" description="Basic and acidic residues" evidence="1">
    <location>
        <begin position="109"/>
        <end position="120"/>
    </location>
</feature>
<dbReference type="InterPro" id="IPR004827">
    <property type="entry name" value="bZIP"/>
</dbReference>
<evidence type="ECO:0000313" key="4">
    <source>
        <dbReference type="Proteomes" id="UP000224634"/>
    </source>
</evidence>
<feature type="region of interest" description="Disordered" evidence="1">
    <location>
        <begin position="494"/>
        <end position="629"/>
    </location>
</feature>
<sequence>MVDERGTVDQVFYYSVFTVATVGVRSLPHFEYSGASTLPRHSQESDTKLGPSYSSSLSQFRLFRGCSLSERGKERPCPASQDLALGGDQVLMSERSHVSGLPSGVSPPKADEDVVRKETSNHGQPRQIINLSGPREARQSGQAVVFAASDVPSPGHQQFQRPGPSEERTTPQTIPRSLGMQAILNPSHQHRLEPSGRAGQLDSQDLLPSMPPSPSTHPQTTPSPVVSSAQSDYSRGPNERALWSPRLQQRRILTPRSPVVRAASLGGRINAAQSPFLSSPQPRGLAGDLALPRTLEPASMTAGAITYSHPHLPASLPSVSYDPRTTAGLPITRSQETSPSTPHSTYSQFSQTSPAPTPANLLQQPLGHQVSPSPGALPHDPGRPRIQGDVTRHYQGEFGFLSIAPEMASHLIPEGLIPVNMDMESASKKADERRYKNSCASKRFRQRKKAGQLEQEETLKRQAEELRFAREEGDFYRSERDYWKEMYGRVAPITGVPGRPLSPRLRQPPPPSVTNPDGDRAWREMPPREGAERNVRQRTDPGPTRLPFPPLTPLQSPGYGTTATSYQQPSYSTRWPPSTVATLPVTEGRPATQAPYPPMQGYPEASLPPPPPPPQPPRDSLDRSWNPGP</sequence>
<dbReference type="Proteomes" id="UP000224634">
    <property type="component" value="Unassembled WGS sequence"/>
</dbReference>
<dbReference type="OrthoDB" id="2247093at2759"/>
<feature type="compositionally biased region" description="Basic and acidic residues" evidence="1">
    <location>
        <begin position="517"/>
        <end position="539"/>
    </location>
</feature>